<keyword evidence="1" id="KW-0723">Serine/threonine-protein kinase</keyword>
<reference evidence="5" key="1">
    <citation type="journal article" date="2019" name="Int. J. Syst. Evol. Microbiol.">
        <title>The Global Catalogue of Microorganisms (GCM) 10K type strain sequencing project: providing services to taxonomists for standard genome sequencing and annotation.</title>
        <authorList>
            <consortium name="The Broad Institute Genomics Platform"/>
            <consortium name="The Broad Institute Genome Sequencing Center for Infectious Disease"/>
            <person name="Wu L."/>
            <person name="Ma J."/>
        </authorList>
    </citation>
    <scope>NUCLEOTIDE SEQUENCE [LARGE SCALE GENOMIC DNA]</scope>
    <source>
        <strain evidence="5">CGMCC 4.7323</strain>
    </source>
</reference>
<protein>
    <recommendedName>
        <fullName evidence="3">Histidine kinase/HSP90-like ATPase domain-containing protein</fullName>
    </recommendedName>
</protein>
<dbReference type="InterPro" id="IPR003594">
    <property type="entry name" value="HATPase_dom"/>
</dbReference>
<feature type="compositionally biased region" description="Polar residues" evidence="2">
    <location>
        <begin position="188"/>
        <end position="198"/>
    </location>
</feature>
<gene>
    <name evidence="4" type="ORF">GCM10012285_32630</name>
</gene>
<evidence type="ECO:0000313" key="5">
    <source>
        <dbReference type="Proteomes" id="UP000600080"/>
    </source>
</evidence>
<feature type="region of interest" description="Disordered" evidence="2">
    <location>
        <begin position="188"/>
        <end position="229"/>
    </location>
</feature>
<dbReference type="PANTHER" id="PTHR35526">
    <property type="entry name" value="ANTI-SIGMA-F FACTOR RSBW-RELATED"/>
    <property type="match status" value="1"/>
</dbReference>
<accession>A0ABQ2JJG4</accession>
<keyword evidence="1" id="KW-0808">Transferase</keyword>
<dbReference type="Proteomes" id="UP000600080">
    <property type="component" value="Unassembled WGS sequence"/>
</dbReference>
<evidence type="ECO:0000256" key="2">
    <source>
        <dbReference type="SAM" id="MobiDB-lite"/>
    </source>
</evidence>
<proteinExistence type="predicted"/>
<dbReference type="SUPFAM" id="SSF55874">
    <property type="entry name" value="ATPase domain of HSP90 chaperone/DNA topoisomerase II/histidine kinase"/>
    <property type="match status" value="1"/>
</dbReference>
<dbReference type="Gene3D" id="3.30.565.10">
    <property type="entry name" value="Histidine kinase-like ATPase, C-terminal domain"/>
    <property type="match status" value="1"/>
</dbReference>
<dbReference type="PANTHER" id="PTHR35526:SF3">
    <property type="entry name" value="ANTI-SIGMA-F FACTOR RSBW"/>
    <property type="match status" value="1"/>
</dbReference>
<name>A0ABQ2JJG4_9ACTN</name>
<dbReference type="Pfam" id="PF13581">
    <property type="entry name" value="HATPase_c_2"/>
    <property type="match status" value="1"/>
</dbReference>
<evidence type="ECO:0000256" key="1">
    <source>
        <dbReference type="ARBA" id="ARBA00022527"/>
    </source>
</evidence>
<evidence type="ECO:0000313" key="4">
    <source>
        <dbReference type="EMBL" id="GGN47170.1"/>
    </source>
</evidence>
<organism evidence="4 5">
    <name type="scientific">Streptomyces kronopolitis</name>
    <dbReference type="NCBI Taxonomy" id="1612435"/>
    <lineage>
        <taxon>Bacteria</taxon>
        <taxon>Bacillati</taxon>
        <taxon>Actinomycetota</taxon>
        <taxon>Actinomycetes</taxon>
        <taxon>Kitasatosporales</taxon>
        <taxon>Streptomycetaceae</taxon>
        <taxon>Streptomyces</taxon>
    </lineage>
</organism>
<comment type="caution">
    <text evidence="4">The sequence shown here is derived from an EMBL/GenBank/DDBJ whole genome shotgun (WGS) entry which is preliminary data.</text>
</comment>
<evidence type="ECO:0000259" key="3">
    <source>
        <dbReference type="Pfam" id="PF13581"/>
    </source>
</evidence>
<dbReference type="InterPro" id="IPR050267">
    <property type="entry name" value="Anti-sigma-factor_SerPK"/>
</dbReference>
<keyword evidence="1" id="KW-0418">Kinase</keyword>
<dbReference type="EMBL" id="BMND01000012">
    <property type="protein sequence ID" value="GGN47170.1"/>
    <property type="molecule type" value="Genomic_DNA"/>
</dbReference>
<dbReference type="CDD" id="cd16936">
    <property type="entry name" value="HATPase_RsbW-like"/>
    <property type="match status" value="1"/>
</dbReference>
<sequence>MFRGAVAVLVRPDETGFELIFPNPRDERAISSDIKDMWLIPREEGTLSGLKETRRDEVSFIMSTAEAPRTVTASSVLELQLDCHSEAVGPARHLVGEYLARLEPSVERDAREAVILVVSELVTNAVRHAGGKSCTLRLLADPETIMVSVGDASPVLPRPRTPDVTGEGGGFGWSMVCRIAETVEVSRGSSGKTVTATIPRQVGRPGSGGSADAAPRPSSTAVRRGGRRG</sequence>
<dbReference type="InterPro" id="IPR036890">
    <property type="entry name" value="HATPase_C_sf"/>
</dbReference>
<keyword evidence="5" id="KW-1185">Reference proteome</keyword>
<feature type="domain" description="Histidine kinase/HSP90-like ATPase" evidence="3">
    <location>
        <begin position="86"/>
        <end position="197"/>
    </location>
</feature>